<feature type="transmembrane region" description="Helical" evidence="1">
    <location>
        <begin position="34"/>
        <end position="53"/>
    </location>
</feature>
<dbReference type="Proteomes" id="UP000540506">
    <property type="component" value="Unassembled WGS sequence"/>
</dbReference>
<evidence type="ECO:0008006" key="4">
    <source>
        <dbReference type="Google" id="ProtNLM"/>
    </source>
</evidence>
<proteinExistence type="predicted"/>
<evidence type="ECO:0000313" key="3">
    <source>
        <dbReference type="Proteomes" id="UP000540506"/>
    </source>
</evidence>
<accession>A0A7W7QXN8</accession>
<evidence type="ECO:0000256" key="1">
    <source>
        <dbReference type="SAM" id="Phobius"/>
    </source>
</evidence>
<keyword evidence="1" id="KW-0472">Membrane</keyword>
<dbReference type="RefSeq" id="WP_184933774.1">
    <property type="nucleotide sequence ID" value="NZ_JACHJV010000001.1"/>
</dbReference>
<protein>
    <recommendedName>
        <fullName evidence="4">Integral membrane protein</fullName>
    </recommendedName>
</protein>
<reference evidence="2 3" key="1">
    <citation type="submission" date="2020-08" db="EMBL/GenBank/DDBJ databases">
        <title>Sequencing the genomes of 1000 actinobacteria strains.</title>
        <authorList>
            <person name="Klenk H.-P."/>
        </authorList>
    </citation>
    <scope>NUCLEOTIDE SEQUENCE [LARGE SCALE GENOMIC DNA]</scope>
    <source>
        <strain evidence="2 3">DSM 41654</strain>
    </source>
</reference>
<organism evidence="2 3">
    <name type="scientific">Kitasatospora kifunensis</name>
    <name type="common">Streptomyces kifunensis</name>
    <dbReference type="NCBI Taxonomy" id="58351"/>
    <lineage>
        <taxon>Bacteria</taxon>
        <taxon>Bacillati</taxon>
        <taxon>Actinomycetota</taxon>
        <taxon>Actinomycetes</taxon>
        <taxon>Kitasatosporales</taxon>
        <taxon>Streptomycetaceae</taxon>
        <taxon>Kitasatospora</taxon>
    </lineage>
</organism>
<dbReference type="Pfam" id="PF20334">
    <property type="entry name" value="DUF6629"/>
    <property type="match status" value="1"/>
</dbReference>
<feature type="transmembrane region" description="Helical" evidence="1">
    <location>
        <begin position="65"/>
        <end position="91"/>
    </location>
</feature>
<keyword evidence="3" id="KW-1185">Reference proteome</keyword>
<sequence length="224" mass="23142">MCWSAEADLLAGSAVVGLGVACLSRVRRPRELPLAVLPLLLGAHQLIEAVVWLSTQGRIGAGPALWARTAWVVIALPVLPVLVSAGVWCAAGGPASAGRRRRAGFAVLGAAVSLLLLAAVLTHPVTVRAHGHALTYGTGTPWTPVLLTGYVLATVGALLASGDRLLRLLGRLTGAAAVLAALLWRLAFVSTWCALAALASVVLLRWVGSANQVGLSWAGRLERP</sequence>
<feature type="transmembrane region" description="Helical" evidence="1">
    <location>
        <begin position="142"/>
        <end position="161"/>
    </location>
</feature>
<feature type="transmembrane region" description="Helical" evidence="1">
    <location>
        <begin position="103"/>
        <end position="122"/>
    </location>
</feature>
<dbReference type="InterPro" id="IPR046737">
    <property type="entry name" value="DUF6629"/>
</dbReference>
<gene>
    <name evidence="2" type="ORF">FHR34_000432</name>
</gene>
<keyword evidence="1" id="KW-1133">Transmembrane helix</keyword>
<comment type="caution">
    <text evidence="2">The sequence shown here is derived from an EMBL/GenBank/DDBJ whole genome shotgun (WGS) entry which is preliminary data.</text>
</comment>
<dbReference type="AlphaFoldDB" id="A0A7W7QXN8"/>
<feature type="transmembrane region" description="Helical" evidence="1">
    <location>
        <begin position="182"/>
        <end position="207"/>
    </location>
</feature>
<name>A0A7W7QXN8_KITKI</name>
<dbReference type="EMBL" id="JACHJV010000001">
    <property type="protein sequence ID" value="MBB4921439.1"/>
    <property type="molecule type" value="Genomic_DNA"/>
</dbReference>
<keyword evidence="1" id="KW-0812">Transmembrane</keyword>
<evidence type="ECO:0000313" key="2">
    <source>
        <dbReference type="EMBL" id="MBB4921439.1"/>
    </source>
</evidence>